<accession>A0A7X1AZC7</accession>
<dbReference type="Proteomes" id="UP000525652">
    <property type="component" value="Unassembled WGS sequence"/>
</dbReference>
<dbReference type="Gene3D" id="2.70.98.70">
    <property type="match status" value="1"/>
</dbReference>
<dbReference type="Gene3D" id="1.50.10.100">
    <property type="entry name" value="Chondroitin AC/alginate lyase"/>
    <property type="match status" value="1"/>
</dbReference>
<protein>
    <submittedName>
        <fullName evidence="2">Heparinase II/III family protein</fullName>
    </submittedName>
</protein>
<proteinExistence type="predicted"/>
<dbReference type="EMBL" id="JACHVA010000101">
    <property type="protein sequence ID" value="MBC2602742.1"/>
    <property type="molecule type" value="Genomic_DNA"/>
</dbReference>
<comment type="caution">
    <text evidence="2">The sequence shown here is derived from an EMBL/GenBank/DDBJ whole genome shotgun (WGS) entry which is preliminary data.</text>
</comment>
<evidence type="ECO:0000313" key="3">
    <source>
        <dbReference type="Proteomes" id="UP000525652"/>
    </source>
</evidence>
<evidence type="ECO:0000313" key="2">
    <source>
        <dbReference type="EMBL" id="MBC2602742.1"/>
    </source>
</evidence>
<sequence>MLNPLLTPTNPIADPLPSEHDRGSTLFSRLPHPFVSSTASQRDEILENVNDPLWQRFLLEAESHFQKAGSIGQPKAGQLFCHDGKLDEVMAMAVLAYVRDDTGYWHQVGDWLRSLLKIYESLKDEWEIRYRQLTIGRIPESAMSNPRQFIDTFTPAYWLEGGFMIMVLDLYDMLEAYKPNELTNDEKHHLEELLISFASRYIYHEESNKFSNRGLWANNGILAAALVHPNPKTADILLEQSWERYQIFRSTFFDDCLHGEGSTSYHVMSVEGVFYYALTASTVFKDRDCYEGRKPENPELQNLRYPDYVSIARAYYQTAIPGPTPMSSPRGAAFFKPVSINPAFLHAYSMSKCPELGWMIRQRASSINSKMPTPLKVSNYDILGLGLYEPLKSFWVYRPIEEVRPPRRRFHVFPDHGEVFSRSSWKPDATCVTARFGYEGSGKGHRDHGHVTLYHSGLKVLADPFPEGEIDGHDSSLFHNTVTLDNMEPRAVIGSISTPQSLFDADSFMILNRGGFIPPRNYLHDLREDANSWFCNQPHEPNHEYKRAVLHIHDQAVLIFDSVSRETSETQSPHIDWFFHSEFSPTLGTPDSVVQTEIYRLQKKKIIDSEQNLQRKFKISEKPVERGTSKEIQWKNSHHQATLRIYPQSRALQLSTSHDSLERKEWGKVRTEAYSSLRARQNGLNGSVLWVWDVTTPLIDVSTNTLEDGKFEVSIKRKSGSNLSWVVDFTENQTTLSVR</sequence>
<evidence type="ECO:0000256" key="1">
    <source>
        <dbReference type="SAM" id="MobiDB-lite"/>
    </source>
</evidence>
<feature type="region of interest" description="Disordered" evidence="1">
    <location>
        <begin position="1"/>
        <end position="23"/>
    </location>
</feature>
<dbReference type="SUPFAM" id="SSF48230">
    <property type="entry name" value="Chondroitin AC/alginate lyase"/>
    <property type="match status" value="1"/>
</dbReference>
<dbReference type="AlphaFoldDB" id="A0A7X1AZC7"/>
<dbReference type="RefSeq" id="WP_354586863.1">
    <property type="nucleotide sequence ID" value="NZ_JBEPNX010000001.1"/>
</dbReference>
<name>A0A7X1AZC7_9BACT</name>
<keyword evidence="3" id="KW-1185">Reference proteome</keyword>
<reference evidence="2 3" key="1">
    <citation type="submission" date="2020-07" db="EMBL/GenBank/DDBJ databases">
        <authorList>
            <person name="Feng X."/>
        </authorList>
    </citation>
    <scope>NUCLEOTIDE SEQUENCE [LARGE SCALE GENOMIC DNA]</scope>
    <source>
        <strain evidence="2 3">JCM14086</strain>
    </source>
</reference>
<feature type="compositionally biased region" description="Polar residues" evidence="1">
    <location>
        <begin position="1"/>
        <end position="10"/>
    </location>
</feature>
<dbReference type="InterPro" id="IPR008929">
    <property type="entry name" value="Chondroitin_lyas"/>
</dbReference>
<organism evidence="2 3">
    <name type="scientific">Puniceicoccus vermicola</name>
    <dbReference type="NCBI Taxonomy" id="388746"/>
    <lineage>
        <taxon>Bacteria</taxon>
        <taxon>Pseudomonadati</taxon>
        <taxon>Verrucomicrobiota</taxon>
        <taxon>Opitutia</taxon>
        <taxon>Puniceicoccales</taxon>
        <taxon>Puniceicoccaceae</taxon>
        <taxon>Puniceicoccus</taxon>
    </lineage>
</organism>
<gene>
    <name evidence="2" type="ORF">H5P30_13240</name>
</gene>